<dbReference type="GO" id="GO:0004049">
    <property type="term" value="F:anthranilate synthase activity"/>
    <property type="evidence" value="ECO:0007669"/>
    <property type="project" value="UniProtKB-EC"/>
</dbReference>
<dbReference type="STRING" id="237679.SAMN04488072_106102"/>
<evidence type="ECO:0000256" key="1">
    <source>
        <dbReference type="ARBA" id="ARBA00001946"/>
    </source>
</evidence>
<dbReference type="Proteomes" id="UP000198642">
    <property type="component" value="Unassembled WGS sequence"/>
</dbReference>
<comment type="subunit">
    <text evidence="4 15">Heterotetramer consisting of two non-identical subunits: a beta subunit (TrpG) and a large alpha subunit (TrpE).</text>
</comment>
<evidence type="ECO:0000256" key="7">
    <source>
        <dbReference type="ARBA" id="ARBA00022605"/>
    </source>
</evidence>
<organism evidence="18 19">
    <name type="scientific">Lentibacillus halodurans</name>
    <dbReference type="NCBI Taxonomy" id="237679"/>
    <lineage>
        <taxon>Bacteria</taxon>
        <taxon>Bacillati</taxon>
        <taxon>Bacillota</taxon>
        <taxon>Bacilli</taxon>
        <taxon>Bacillales</taxon>
        <taxon>Bacillaceae</taxon>
        <taxon>Lentibacillus</taxon>
    </lineage>
</organism>
<feature type="domain" description="Chorismate-utilising enzyme C-terminal" evidence="16">
    <location>
        <begin position="197"/>
        <end position="450"/>
    </location>
</feature>
<dbReference type="InterPro" id="IPR005256">
    <property type="entry name" value="Anth_synth_I_PabB"/>
</dbReference>
<dbReference type="InterPro" id="IPR006805">
    <property type="entry name" value="Anth_synth_I_N"/>
</dbReference>
<dbReference type="EMBL" id="FOJW01000006">
    <property type="protein sequence ID" value="SFB05599.1"/>
    <property type="molecule type" value="Genomic_DNA"/>
</dbReference>
<evidence type="ECO:0000256" key="15">
    <source>
        <dbReference type="RuleBase" id="RU364045"/>
    </source>
</evidence>
<sequence length="464" mass="52778">MKTLPYKYIKQNADTLTPIGIYENLYGRKKFLLESSFQHEEKGKYSFIGANPYKEFKGSYDATTILHCEKETAEYRNEPVLSVLQHEMPKWNIELPFPFLGGAVGYIGYDTIRNFENIGEDLRDDIDMPDIHLMLYQNIIIYDHRDESVLLIATNLDQQPEHVLDERLTTLKKALIPFPTAGVSADDDIVFQPEMDQQHFMRNVEIAKDHIRQGDIFQVVLSQRMKAEMHSDPFTFYRKLRKANPSPYMFYIDFEDYVVLGASPESLVEINGRDVITNPIAGTRPRGNTKEEDDALTKELLSDEKEISEHRMLVDLSRNDLGRVCEIDSVSVPTYMNVENYQHVMHIVSKVHGKLASHFTSIDALVACLPAGTVSGAPKIRAMQIVNDLEEARRGVYAGGVGYISFNYDLNMALAIRSLVVKGNFAYLQTGAGIVYDSDPETEYNETLNKAKSLMEVTSYDVTH</sequence>
<evidence type="ECO:0000256" key="12">
    <source>
        <dbReference type="ARBA" id="ARBA00023239"/>
    </source>
</evidence>
<dbReference type="Gene3D" id="3.60.120.10">
    <property type="entry name" value="Anthranilate synthase"/>
    <property type="match status" value="1"/>
</dbReference>
<dbReference type="InterPro" id="IPR015890">
    <property type="entry name" value="Chorismate_C"/>
</dbReference>
<evidence type="ECO:0000256" key="3">
    <source>
        <dbReference type="ARBA" id="ARBA00009562"/>
    </source>
</evidence>
<dbReference type="Pfam" id="PF04715">
    <property type="entry name" value="Anth_synt_I_N"/>
    <property type="match status" value="1"/>
</dbReference>
<keyword evidence="19" id="KW-1185">Reference proteome</keyword>
<keyword evidence="7 15" id="KW-0028">Amino-acid biosynthesis</keyword>
<dbReference type="GO" id="GO:0000162">
    <property type="term" value="P:L-tryptophan biosynthetic process"/>
    <property type="evidence" value="ECO:0007669"/>
    <property type="project" value="UniProtKB-UniPathway"/>
</dbReference>
<dbReference type="GO" id="GO:0046872">
    <property type="term" value="F:metal ion binding"/>
    <property type="evidence" value="ECO:0007669"/>
    <property type="project" value="UniProtKB-KW"/>
</dbReference>
<evidence type="ECO:0000256" key="2">
    <source>
        <dbReference type="ARBA" id="ARBA00004873"/>
    </source>
</evidence>
<comment type="function">
    <text evidence="13 15">Part of a heterotetrameric complex that catalyzes the two-step biosynthesis of anthranilate, an intermediate in the biosynthesis of L-tryptophan. In the first step, the glutamine-binding beta subunit (TrpG) of anthranilate synthase (AS) provides the glutamine amidotransferase activity which generates ammonia as a substrate that, along with chorismate, is used in the second step, catalyzed by the large alpha subunit of AS (TrpE) to produce anthranilate. In the absence of TrpG, TrpE can synthesize anthranilate directly from chorismate and high concentrations of ammonia.</text>
</comment>
<evidence type="ECO:0000256" key="13">
    <source>
        <dbReference type="ARBA" id="ARBA00025634"/>
    </source>
</evidence>
<dbReference type="RefSeq" id="WP_425283903.1">
    <property type="nucleotide sequence ID" value="NZ_FOJW01000006.1"/>
</dbReference>
<evidence type="ECO:0000259" key="16">
    <source>
        <dbReference type="Pfam" id="PF00425"/>
    </source>
</evidence>
<evidence type="ECO:0000256" key="5">
    <source>
        <dbReference type="ARBA" id="ARBA00012266"/>
    </source>
</evidence>
<evidence type="ECO:0000313" key="19">
    <source>
        <dbReference type="Proteomes" id="UP000198642"/>
    </source>
</evidence>
<proteinExistence type="inferred from homology"/>
<evidence type="ECO:0000256" key="14">
    <source>
        <dbReference type="ARBA" id="ARBA00047683"/>
    </source>
</evidence>
<dbReference type="AlphaFoldDB" id="A0A1I0XWS5"/>
<evidence type="ECO:0000256" key="8">
    <source>
        <dbReference type="ARBA" id="ARBA00022723"/>
    </source>
</evidence>
<evidence type="ECO:0000256" key="10">
    <source>
        <dbReference type="ARBA" id="ARBA00022842"/>
    </source>
</evidence>
<dbReference type="Pfam" id="PF00425">
    <property type="entry name" value="Chorismate_bind"/>
    <property type="match status" value="1"/>
</dbReference>
<evidence type="ECO:0000256" key="9">
    <source>
        <dbReference type="ARBA" id="ARBA00022822"/>
    </source>
</evidence>
<keyword evidence="8 15" id="KW-0479">Metal-binding</keyword>
<reference evidence="18 19" key="1">
    <citation type="submission" date="2016-10" db="EMBL/GenBank/DDBJ databases">
        <authorList>
            <person name="de Groot N.N."/>
        </authorList>
    </citation>
    <scope>NUCLEOTIDE SEQUENCE [LARGE SCALE GENOMIC DNA]</scope>
    <source>
        <strain evidence="18 19">CGMCC 1.3702</strain>
    </source>
</reference>
<feature type="domain" description="Anthranilate synthase component I N-terminal" evidence="17">
    <location>
        <begin position="14"/>
        <end position="150"/>
    </location>
</feature>
<keyword evidence="10 15" id="KW-0460">Magnesium</keyword>
<dbReference type="PANTHER" id="PTHR11236">
    <property type="entry name" value="AMINOBENZOATE/ANTHRANILATE SYNTHASE"/>
    <property type="match status" value="1"/>
</dbReference>
<dbReference type="InterPro" id="IPR005801">
    <property type="entry name" value="ADC_synthase"/>
</dbReference>
<dbReference type="PRINTS" id="PR00095">
    <property type="entry name" value="ANTSNTHASEI"/>
</dbReference>
<comment type="similarity">
    <text evidence="3 15">Belongs to the anthranilate synthase component I family.</text>
</comment>
<comment type="pathway">
    <text evidence="2 15">Amino-acid biosynthesis; L-tryptophan biosynthesis; L-tryptophan from chorismate: step 1/5.</text>
</comment>
<name>A0A1I0XWS5_9BACI</name>
<gene>
    <name evidence="15" type="primary">trpE</name>
    <name evidence="18" type="ORF">SAMN04488072_106102</name>
</gene>
<dbReference type="SUPFAM" id="SSF56322">
    <property type="entry name" value="ADC synthase"/>
    <property type="match status" value="1"/>
</dbReference>
<evidence type="ECO:0000313" key="18">
    <source>
        <dbReference type="EMBL" id="SFB05599.1"/>
    </source>
</evidence>
<evidence type="ECO:0000256" key="11">
    <source>
        <dbReference type="ARBA" id="ARBA00023141"/>
    </source>
</evidence>
<comment type="catalytic activity">
    <reaction evidence="14 15">
        <text>chorismate + L-glutamine = anthranilate + pyruvate + L-glutamate + H(+)</text>
        <dbReference type="Rhea" id="RHEA:21732"/>
        <dbReference type="ChEBI" id="CHEBI:15361"/>
        <dbReference type="ChEBI" id="CHEBI:15378"/>
        <dbReference type="ChEBI" id="CHEBI:16567"/>
        <dbReference type="ChEBI" id="CHEBI:29748"/>
        <dbReference type="ChEBI" id="CHEBI:29985"/>
        <dbReference type="ChEBI" id="CHEBI:58359"/>
        <dbReference type="EC" id="4.1.3.27"/>
    </reaction>
</comment>
<accession>A0A1I0XWS5</accession>
<dbReference type="EC" id="4.1.3.27" evidence="5 15"/>
<evidence type="ECO:0000259" key="17">
    <source>
        <dbReference type="Pfam" id="PF04715"/>
    </source>
</evidence>
<keyword evidence="9 15" id="KW-0822">Tryptophan biosynthesis</keyword>
<comment type="cofactor">
    <cofactor evidence="1 15">
        <name>Mg(2+)</name>
        <dbReference type="ChEBI" id="CHEBI:18420"/>
    </cofactor>
</comment>
<dbReference type="PANTHER" id="PTHR11236:SF48">
    <property type="entry name" value="ISOCHORISMATE SYNTHASE MENF"/>
    <property type="match status" value="1"/>
</dbReference>
<dbReference type="UniPathway" id="UPA00035">
    <property type="reaction ID" value="UER00040"/>
</dbReference>
<keyword evidence="11 15" id="KW-0057">Aromatic amino acid biosynthesis</keyword>
<evidence type="ECO:0000256" key="4">
    <source>
        <dbReference type="ARBA" id="ARBA00011575"/>
    </source>
</evidence>
<dbReference type="InterPro" id="IPR019999">
    <property type="entry name" value="Anth_synth_I-like"/>
</dbReference>
<dbReference type="NCBIfam" id="TIGR00564">
    <property type="entry name" value="trpE_most"/>
    <property type="match status" value="1"/>
</dbReference>
<keyword evidence="12 15" id="KW-0456">Lyase</keyword>
<protein>
    <recommendedName>
        <fullName evidence="6 15">Anthranilate synthase component 1</fullName>
        <ecNumber evidence="5 15">4.1.3.27</ecNumber>
    </recommendedName>
</protein>
<evidence type="ECO:0000256" key="6">
    <source>
        <dbReference type="ARBA" id="ARBA00020653"/>
    </source>
</evidence>